<dbReference type="InterPro" id="IPR045239">
    <property type="entry name" value="bHLH95_bHLH"/>
</dbReference>
<dbReference type="OrthoDB" id="5778525at2759"/>
<dbReference type="Proteomes" id="UP000593562">
    <property type="component" value="Unassembled WGS sequence"/>
</dbReference>
<dbReference type="GO" id="GO:0005634">
    <property type="term" value="C:nucleus"/>
    <property type="evidence" value="ECO:0007669"/>
    <property type="project" value="UniProtKB-SubCell"/>
</dbReference>
<comment type="caution">
    <text evidence="8">The sequence shown here is derived from an EMBL/GenBank/DDBJ whole genome shotgun (WGS) entry which is preliminary data.</text>
</comment>
<dbReference type="AlphaFoldDB" id="A0A7J7DQ66"/>
<dbReference type="EMBL" id="JAAARO010000004">
    <property type="protein sequence ID" value="KAF5748471.1"/>
    <property type="molecule type" value="Genomic_DNA"/>
</dbReference>
<keyword evidence="4" id="KW-0804">Transcription</keyword>
<gene>
    <name evidence="8" type="ORF">HS088_TW04G00425</name>
</gene>
<evidence type="ECO:0000256" key="1">
    <source>
        <dbReference type="ARBA" id="ARBA00004123"/>
    </source>
</evidence>
<dbReference type="Pfam" id="PF23132">
    <property type="entry name" value="DUF7049"/>
    <property type="match status" value="1"/>
</dbReference>
<dbReference type="PANTHER" id="PTHR46665">
    <property type="entry name" value="TRANSCRIPTION FACTOR BHLH041-RELATED-RELATED"/>
    <property type="match status" value="1"/>
</dbReference>
<dbReference type="InterPro" id="IPR044658">
    <property type="entry name" value="bHLH92/bHLH041-like"/>
</dbReference>
<comment type="subcellular location">
    <subcellularLocation>
        <location evidence="1">Nucleus</location>
    </subcellularLocation>
</comment>
<feature type="region of interest" description="Disordered" evidence="6">
    <location>
        <begin position="403"/>
        <end position="430"/>
    </location>
</feature>
<organism evidence="8 9">
    <name type="scientific">Tripterygium wilfordii</name>
    <name type="common">Thunder God vine</name>
    <dbReference type="NCBI Taxonomy" id="458696"/>
    <lineage>
        <taxon>Eukaryota</taxon>
        <taxon>Viridiplantae</taxon>
        <taxon>Streptophyta</taxon>
        <taxon>Embryophyta</taxon>
        <taxon>Tracheophyta</taxon>
        <taxon>Spermatophyta</taxon>
        <taxon>Magnoliopsida</taxon>
        <taxon>eudicotyledons</taxon>
        <taxon>Gunneridae</taxon>
        <taxon>Pentapetalae</taxon>
        <taxon>rosids</taxon>
        <taxon>fabids</taxon>
        <taxon>Celastrales</taxon>
        <taxon>Celastraceae</taxon>
        <taxon>Tripterygium</taxon>
    </lineage>
</organism>
<evidence type="ECO:0000256" key="5">
    <source>
        <dbReference type="ARBA" id="ARBA00023242"/>
    </source>
</evidence>
<dbReference type="GO" id="GO:0046983">
    <property type="term" value="F:protein dimerization activity"/>
    <property type="evidence" value="ECO:0007669"/>
    <property type="project" value="InterPro"/>
</dbReference>
<dbReference type="InterPro" id="IPR011598">
    <property type="entry name" value="bHLH_dom"/>
</dbReference>
<evidence type="ECO:0000256" key="6">
    <source>
        <dbReference type="SAM" id="MobiDB-lite"/>
    </source>
</evidence>
<keyword evidence="3" id="KW-0238">DNA-binding</keyword>
<evidence type="ECO:0000313" key="9">
    <source>
        <dbReference type="Proteomes" id="UP000593562"/>
    </source>
</evidence>
<protein>
    <submittedName>
        <fullName evidence="8">Putative transcription factor bHLH</fullName>
    </submittedName>
</protein>
<feature type="region of interest" description="Disordered" evidence="6">
    <location>
        <begin position="162"/>
        <end position="193"/>
    </location>
</feature>
<keyword evidence="5" id="KW-0539">Nucleus</keyword>
<dbReference type="InterPro" id="IPR055477">
    <property type="entry name" value="DUF7049"/>
</dbReference>
<feature type="compositionally biased region" description="Polar residues" evidence="6">
    <location>
        <begin position="179"/>
        <end position="189"/>
    </location>
</feature>
<sequence length="529" mass="59873">MDAVFLLNEEDRENFLRRLMQSLRCTYIGLWWSYTHLPYPNNFLMSSGGVYVEEHNQASSSSGSTARSLFDEYRQLPFFLENEHVPGLAFKNNIPYIELDQQNLLRMASSETQLRFYHEAQIKFAVFMGCRNGEIEIGFSNLPNANIEMEIKNLFSEDFPGQSPARELLPQQPLVDPNRPSSSFGSQSMDSPDTSSLLLITTSTFPTTSHMPLIPPITTTPSSQQEAIQALARIRSAQLPTLESEEAAMTRAYLAVLTAPSSSSSSQQTQQNINVPVRRRATAFGNYLSPVVSSSAMSTTAQMRANMFKRVTTYYRRFNLARQEQMLQSRTPTGSSTQLHHMISERRRREKLNESFQALKALLPPETRKDKASVLIRTREYLSSLKTQIAELSRRNQLLEAQLSPSKKANTNQEAAITTSTGASNEESNEKLDVRITHVPESTSQEERIVDLRVTLRGECPVADVVFRILEFLRQVRNVNVTSMEADTRLVETTPFNHVVLRLNIEEGSEWDESAFQEAVKRVVADLAR</sequence>
<dbReference type="InterPro" id="IPR055478">
    <property type="entry name" value="DUF7050"/>
</dbReference>
<dbReference type="Pfam" id="PF23133">
    <property type="entry name" value="DUF7050"/>
    <property type="match status" value="1"/>
</dbReference>
<keyword evidence="2" id="KW-0805">Transcription regulation</keyword>
<dbReference type="Pfam" id="PF00010">
    <property type="entry name" value="HLH"/>
    <property type="match status" value="1"/>
</dbReference>
<dbReference type="PROSITE" id="PS50888">
    <property type="entry name" value="BHLH"/>
    <property type="match status" value="1"/>
</dbReference>
<proteinExistence type="predicted"/>
<dbReference type="CDD" id="cd11393">
    <property type="entry name" value="bHLH_AtbHLH_like"/>
    <property type="match status" value="1"/>
</dbReference>
<evidence type="ECO:0000256" key="3">
    <source>
        <dbReference type="ARBA" id="ARBA00023125"/>
    </source>
</evidence>
<evidence type="ECO:0000313" key="8">
    <source>
        <dbReference type="EMBL" id="KAF5748471.1"/>
    </source>
</evidence>
<evidence type="ECO:0000259" key="7">
    <source>
        <dbReference type="PROSITE" id="PS50888"/>
    </source>
</evidence>
<keyword evidence="9" id="KW-1185">Reference proteome</keyword>
<dbReference type="InterPro" id="IPR036638">
    <property type="entry name" value="HLH_DNA-bd_sf"/>
</dbReference>
<evidence type="ECO:0000256" key="2">
    <source>
        <dbReference type="ARBA" id="ARBA00023015"/>
    </source>
</evidence>
<dbReference type="PANTHER" id="PTHR46665:SF1">
    <property type="entry name" value="SPERMATOGENESIS- AND OOGENESIS-SPECIFIC BASIC HELIX-LOOP-HELIX-CONTAINING PROTEIN 1"/>
    <property type="match status" value="1"/>
</dbReference>
<accession>A0A7J7DQ66</accession>
<dbReference type="GO" id="GO:0003677">
    <property type="term" value="F:DNA binding"/>
    <property type="evidence" value="ECO:0007669"/>
    <property type="project" value="UniProtKB-KW"/>
</dbReference>
<dbReference type="InParanoid" id="A0A7J7DQ66"/>
<feature type="compositionally biased region" description="Polar residues" evidence="6">
    <location>
        <begin position="403"/>
        <end position="426"/>
    </location>
</feature>
<dbReference type="FunCoup" id="A0A7J7DQ66">
    <property type="interactions" value="121"/>
</dbReference>
<evidence type="ECO:0000256" key="4">
    <source>
        <dbReference type="ARBA" id="ARBA00023163"/>
    </source>
</evidence>
<dbReference type="SUPFAM" id="SSF47459">
    <property type="entry name" value="HLH, helix-loop-helix DNA-binding domain"/>
    <property type="match status" value="1"/>
</dbReference>
<feature type="domain" description="BHLH" evidence="7">
    <location>
        <begin position="336"/>
        <end position="385"/>
    </location>
</feature>
<dbReference type="SMART" id="SM00353">
    <property type="entry name" value="HLH"/>
    <property type="match status" value="1"/>
</dbReference>
<reference evidence="8 9" key="1">
    <citation type="journal article" date="2020" name="Nat. Commun.">
        <title>Genome of Tripterygium wilfordii and identification of cytochrome P450 involved in triptolide biosynthesis.</title>
        <authorList>
            <person name="Tu L."/>
            <person name="Su P."/>
            <person name="Zhang Z."/>
            <person name="Gao L."/>
            <person name="Wang J."/>
            <person name="Hu T."/>
            <person name="Zhou J."/>
            <person name="Zhang Y."/>
            <person name="Zhao Y."/>
            <person name="Liu Y."/>
            <person name="Song Y."/>
            <person name="Tong Y."/>
            <person name="Lu Y."/>
            <person name="Yang J."/>
            <person name="Xu C."/>
            <person name="Jia M."/>
            <person name="Peters R.J."/>
            <person name="Huang L."/>
            <person name="Gao W."/>
        </authorList>
    </citation>
    <scope>NUCLEOTIDE SEQUENCE [LARGE SCALE GENOMIC DNA]</scope>
    <source>
        <strain evidence="9">cv. XIE 37</strain>
        <tissue evidence="8">Leaf</tissue>
    </source>
</reference>
<dbReference type="Gene3D" id="4.10.280.10">
    <property type="entry name" value="Helix-loop-helix DNA-binding domain"/>
    <property type="match status" value="1"/>
</dbReference>
<name>A0A7J7DQ66_TRIWF</name>